<keyword evidence="8 9" id="KW-0472">Membrane</keyword>
<keyword evidence="13" id="KW-1185">Reference proteome</keyword>
<proteinExistence type="predicted"/>
<dbReference type="InterPro" id="IPR001220">
    <property type="entry name" value="Legume_lectin_dom"/>
</dbReference>
<sequence length="508" mass="57580">MCLLSLILIYATTSMVSSEQISYNFGGPFNRSFPNTFHFSDDTEIGYRGLQITPDTSYSLASYRQHKSGRVLYYKPFQLWEEKSNSSPGWVASFTSDFTVNIYRFDGTPGEGFAFIIAPDLNHPSNSAGQYLGLTNSSTNGNSSNKFIAIELDTVKQDFDPDDNHMGLNINGIQSIQTTSLSKFNIIIAPEKARNYSVRVNYDGDNKVIEVYMGEENKDLKGPILRYSGFNIRDFVKQNSYFGFTASTGHFTQLNCVLKWKMELLAYPKPKISKKWVKIVVYTGAIGGVIILCLASLKYYLNKKRVFDDPILVGALKRLPGTPREFKFKNVKKATNNFDEKLKLGQKFSRDSMKGRDDFLAELTIINRLRHKHLVPLIGKATRDSDIYGFGAVILEVMCGRRPWTEISGHHLLIDWVWTLYREGRILEAMDERLGNNYLVEDAHRLLLLGLACSHPTAKERPKTQIIIQIISGSIQVPYVPLFRPTFTWHMTEPTDDDIMTGTTDGTP</sequence>
<dbReference type="InterPro" id="IPR050528">
    <property type="entry name" value="L-type_Lectin-RKs"/>
</dbReference>
<keyword evidence="7 9" id="KW-1133">Transmembrane helix</keyword>
<dbReference type="CDD" id="cd06899">
    <property type="entry name" value="lectin_legume_LecRK_Arcelin_ConA"/>
    <property type="match status" value="1"/>
</dbReference>
<evidence type="ECO:0000313" key="12">
    <source>
        <dbReference type="EMBL" id="KAF6156540.1"/>
    </source>
</evidence>
<dbReference type="InterPro" id="IPR013320">
    <property type="entry name" value="ConA-like_dom_sf"/>
</dbReference>
<evidence type="ECO:0000256" key="7">
    <source>
        <dbReference type="ARBA" id="ARBA00022989"/>
    </source>
</evidence>
<evidence type="ECO:0000256" key="4">
    <source>
        <dbReference type="ARBA" id="ARBA00022734"/>
    </source>
</evidence>
<evidence type="ECO:0000256" key="10">
    <source>
        <dbReference type="SAM" id="SignalP"/>
    </source>
</evidence>
<comment type="subcellular location">
    <subcellularLocation>
        <location evidence="1">Membrane</location>
        <topology evidence="1">Single-pass type I membrane protein</topology>
    </subcellularLocation>
</comment>
<dbReference type="SUPFAM" id="SSF49899">
    <property type="entry name" value="Concanavalin A-like lectins/glucanases"/>
    <property type="match status" value="1"/>
</dbReference>
<keyword evidence="6" id="KW-0067">ATP-binding</keyword>
<dbReference type="Gene3D" id="2.60.120.200">
    <property type="match status" value="1"/>
</dbReference>
<keyword evidence="5" id="KW-0547">Nucleotide-binding</keyword>
<gene>
    <name evidence="12" type="ORF">GIB67_025424</name>
</gene>
<dbReference type="AlphaFoldDB" id="A0A7J7MP20"/>
<keyword evidence="2 9" id="KW-0812">Transmembrane</keyword>
<dbReference type="Proteomes" id="UP000541444">
    <property type="component" value="Unassembled WGS sequence"/>
</dbReference>
<feature type="signal peptide" evidence="10">
    <location>
        <begin position="1"/>
        <end position="18"/>
    </location>
</feature>
<evidence type="ECO:0000256" key="9">
    <source>
        <dbReference type="SAM" id="Phobius"/>
    </source>
</evidence>
<dbReference type="EMBL" id="JACGCM010001327">
    <property type="protein sequence ID" value="KAF6156540.1"/>
    <property type="molecule type" value="Genomic_DNA"/>
</dbReference>
<evidence type="ECO:0000256" key="5">
    <source>
        <dbReference type="ARBA" id="ARBA00022741"/>
    </source>
</evidence>
<keyword evidence="3 10" id="KW-0732">Signal</keyword>
<dbReference type="OrthoDB" id="1913956at2759"/>
<dbReference type="GO" id="GO:0016020">
    <property type="term" value="C:membrane"/>
    <property type="evidence" value="ECO:0007669"/>
    <property type="project" value="UniProtKB-SubCell"/>
</dbReference>
<evidence type="ECO:0000313" key="13">
    <source>
        <dbReference type="Proteomes" id="UP000541444"/>
    </source>
</evidence>
<evidence type="ECO:0000256" key="2">
    <source>
        <dbReference type="ARBA" id="ARBA00022692"/>
    </source>
</evidence>
<organism evidence="12 13">
    <name type="scientific">Kingdonia uniflora</name>
    <dbReference type="NCBI Taxonomy" id="39325"/>
    <lineage>
        <taxon>Eukaryota</taxon>
        <taxon>Viridiplantae</taxon>
        <taxon>Streptophyta</taxon>
        <taxon>Embryophyta</taxon>
        <taxon>Tracheophyta</taxon>
        <taxon>Spermatophyta</taxon>
        <taxon>Magnoliopsida</taxon>
        <taxon>Ranunculales</taxon>
        <taxon>Circaeasteraceae</taxon>
        <taxon>Kingdonia</taxon>
    </lineage>
</organism>
<dbReference type="SUPFAM" id="SSF56112">
    <property type="entry name" value="Protein kinase-like (PK-like)"/>
    <property type="match status" value="1"/>
</dbReference>
<dbReference type="Pfam" id="PF00139">
    <property type="entry name" value="Lectin_legB"/>
    <property type="match status" value="1"/>
</dbReference>
<dbReference type="InterPro" id="IPR011009">
    <property type="entry name" value="Kinase-like_dom_sf"/>
</dbReference>
<dbReference type="GO" id="GO:0005524">
    <property type="term" value="F:ATP binding"/>
    <property type="evidence" value="ECO:0007669"/>
    <property type="project" value="UniProtKB-KW"/>
</dbReference>
<feature type="transmembrane region" description="Helical" evidence="9">
    <location>
        <begin position="279"/>
        <end position="301"/>
    </location>
</feature>
<feature type="domain" description="Legume lectin" evidence="11">
    <location>
        <begin position="29"/>
        <end position="273"/>
    </location>
</feature>
<evidence type="ECO:0000256" key="8">
    <source>
        <dbReference type="ARBA" id="ARBA00023136"/>
    </source>
</evidence>
<evidence type="ECO:0000256" key="6">
    <source>
        <dbReference type="ARBA" id="ARBA00022840"/>
    </source>
</evidence>
<accession>A0A7J7MP20</accession>
<evidence type="ECO:0000256" key="1">
    <source>
        <dbReference type="ARBA" id="ARBA00004479"/>
    </source>
</evidence>
<evidence type="ECO:0000259" key="11">
    <source>
        <dbReference type="Pfam" id="PF00139"/>
    </source>
</evidence>
<dbReference type="Gene3D" id="1.10.510.10">
    <property type="entry name" value="Transferase(Phosphotransferase) domain 1"/>
    <property type="match status" value="1"/>
</dbReference>
<evidence type="ECO:0000256" key="3">
    <source>
        <dbReference type="ARBA" id="ARBA00022729"/>
    </source>
</evidence>
<keyword evidence="4" id="KW-0430">Lectin</keyword>
<protein>
    <recommendedName>
        <fullName evidence="11">Legume lectin domain-containing protein</fullName>
    </recommendedName>
</protein>
<reference evidence="12 13" key="1">
    <citation type="journal article" date="2020" name="IScience">
        <title>Genome Sequencing of the Endangered Kingdonia uniflora (Circaeasteraceae, Ranunculales) Reveals Potential Mechanisms of Evolutionary Specialization.</title>
        <authorList>
            <person name="Sun Y."/>
            <person name="Deng T."/>
            <person name="Zhang A."/>
            <person name="Moore M.J."/>
            <person name="Landis J.B."/>
            <person name="Lin N."/>
            <person name="Zhang H."/>
            <person name="Zhang X."/>
            <person name="Huang J."/>
            <person name="Zhang X."/>
            <person name="Sun H."/>
            <person name="Wang H."/>
        </authorList>
    </citation>
    <scope>NUCLEOTIDE SEQUENCE [LARGE SCALE GENOMIC DNA]</scope>
    <source>
        <strain evidence="12">TB1705</strain>
        <tissue evidence="12">Leaf</tissue>
    </source>
</reference>
<feature type="chain" id="PRO_5029672955" description="Legume lectin domain-containing protein" evidence="10">
    <location>
        <begin position="19"/>
        <end position="508"/>
    </location>
</feature>
<dbReference type="GO" id="GO:0030246">
    <property type="term" value="F:carbohydrate binding"/>
    <property type="evidence" value="ECO:0007669"/>
    <property type="project" value="UniProtKB-KW"/>
</dbReference>
<name>A0A7J7MP20_9MAGN</name>
<comment type="caution">
    <text evidence="12">The sequence shown here is derived from an EMBL/GenBank/DDBJ whole genome shotgun (WGS) entry which is preliminary data.</text>
</comment>
<dbReference type="PANTHER" id="PTHR27007">
    <property type="match status" value="1"/>
</dbReference>